<reference evidence="1" key="2">
    <citation type="submission" date="2020-11" db="EMBL/GenBank/DDBJ databases">
        <authorList>
            <person name="McCartney M.A."/>
            <person name="Auch B."/>
            <person name="Kono T."/>
            <person name="Mallez S."/>
            <person name="Becker A."/>
            <person name="Gohl D.M."/>
            <person name="Silverstein K.A.T."/>
            <person name="Koren S."/>
            <person name="Bechman K.B."/>
            <person name="Herman A."/>
            <person name="Abrahante J.E."/>
            <person name="Garbe J."/>
        </authorList>
    </citation>
    <scope>NUCLEOTIDE SEQUENCE</scope>
    <source>
        <strain evidence="1">Duluth1</strain>
        <tissue evidence="1">Whole animal</tissue>
    </source>
</reference>
<proteinExistence type="predicted"/>
<gene>
    <name evidence="1" type="ORF">DPMN_081746</name>
</gene>
<sequence>MRGSTAMSTQTHTSVCLAVSQGGWGTTANRDATGSVQSAGRSCLYRNAQGAQSWDIMGQNATSAAVKIVRGFIAMLQHAIFMATVSMVARSHGPDGLAANKTVPYFIARSVEWQHSSTSIATNVKKVISGIIIFCYVSHAVIIAPSPAVPIPGIAVARQAGLAAYVTRDAT</sequence>
<organism evidence="1 2">
    <name type="scientific">Dreissena polymorpha</name>
    <name type="common">Zebra mussel</name>
    <name type="synonym">Mytilus polymorpha</name>
    <dbReference type="NCBI Taxonomy" id="45954"/>
    <lineage>
        <taxon>Eukaryota</taxon>
        <taxon>Metazoa</taxon>
        <taxon>Spiralia</taxon>
        <taxon>Lophotrochozoa</taxon>
        <taxon>Mollusca</taxon>
        <taxon>Bivalvia</taxon>
        <taxon>Autobranchia</taxon>
        <taxon>Heteroconchia</taxon>
        <taxon>Euheterodonta</taxon>
        <taxon>Imparidentia</taxon>
        <taxon>Neoheterodontei</taxon>
        <taxon>Myida</taxon>
        <taxon>Dreissenoidea</taxon>
        <taxon>Dreissenidae</taxon>
        <taxon>Dreissena</taxon>
    </lineage>
</organism>
<name>A0A9D3Y7V5_DREPO</name>
<keyword evidence="2" id="KW-1185">Reference proteome</keyword>
<accession>A0A9D3Y7V5</accession>
<evidence type="ECO:0000313" key="1">
    <source>
        <dbReference type="EMBL" id="KAH3694306.1"/>
    </source>
</evidence>
<evidence type="ECO:0000313" key="2">
    <source>
        <dbReference type="Proteomes" id="UP000828390"/>
    </source>
</evidence>
<reference evidence="1" key="1">
    <citation type="journal article" date="2019" name="bioRxiv">
        <title>The Genome of the Zebra Mussel, Dreissena polymorpha: A Resource for Invasive Species Research.</title>
        <authorList>
            <person name="McCartney M.A."/>
            <person name="Auch B."/>
            <person name="Kono T."/>
            <person name="Mallez S."/>
            <person name="Zhang Y."/>
            <person name="Obille A."/>
            <person name="Becker A."/>
            <person name="Abrahante J.E."/>
            <person name="Garbe J."/>
            <person name="Badalamenti J.P."/>
            <person name="Herman A."/>
            <person name="Mangelson H."/>
            <person name="Liachko I."/>
            <person name="Sullivan S."/>
            <person name="Sone E.D."/>
            <person name="Koren S."/>
            <person name="Silverstein K.A.T."/>
            <person name="Beckman K.B."/>
            <person name="Gohl D.M."/>
        </authorList>
    </citation>
    <scope>NUCLEOTIDE SEQUENCE</scope>
    <source>
        <strain evidence="1">Duluth1</strain>
        <tissue evidence="1">Whole animal</tissue>
    </source>
</reference>
<dbReference type="EMBL" id="JAIWYP010000016">
    <property type="protein sequence ID" value="KAH3694306.1"/>
    <property type="molecule type" value="Genomic_DNA"/>
</dbReference>
<dbReference type="Proteomes" id="UP000828390">
    <property type="component" value="Unassembled WGS sequence"/>
</dbReference>
<comment type="caution">
    <text evidence="1">The sequence shown here is derived from an EMBL/GenBank/DDBJ whole genome shotgun (WGS) entry which is preliminary data.</text>
</comment>
<dbReference type="AlphaFoldDB" id="A0A9D3Y7V5"/>
<protein>
    <submittedName>
        <fullName evidence="1">Uncharacterized protein</fullName>
    </submittedName>
</protein>